<feature type="compositionally biased region" description="Low complexity" evidence="1">
    <location>
        <begin position="210"/>
        <end position="219"/>
    </location>
</feature>
<dbReference type="InterPro" id="IPR042859">
    <property type="entry name" value="NOL11"/>
</dbReference>
<dbReference type="PANTHER" id="PTHR15633:SF2">
    <property type="entry name" value="NUCLEOLAR PROTEIN 11"/>
    <property type="match status" value="1"/>
</dbReference>
<feature type="compositionally biased region" description="Basic residues" evidence="1">
    <location>
        <begin position="869"/>
        <end position="880"/>
    </location>
</feature>
<dbReference type="GO" id="GO:0030490">
    <property type="term" value="P:maturation of SSU-rRNA"/>
    <property type="evidence" value="ECO:0007669"/>
    <property type="project" value="InterPro"/>
</dbReference>
<dbReference type="Proteomes" id="UP000780801">
    <property type="component" value="Unassembled WGS sequence"/>
</dbReference>
<dbReference type="InterPro" id="IPR011047">
    <property type="entry name" value="Quinoprotein_ADH-like_sf"/>
</dbReference>
<accession>A0A9P6KGS9</accession>
<evidence type="ECO:0000313" key="2">
    <source>
        <dbReference type="EMBL" id="KAF9584363.1"/>
    </source>
</evidence>
<gene>
    <name evidence="2" type="ORF">BGW38_006727</name>
</gene>
<feature type="non-terminal residue" evidence="2">
    <location>
        <position position="1"/>
    </location>
</feature>
<dbReference type="EMBL" id="JAABOA010000433">
    <property type="protein sequence ID" value="KAF9584363.1"/>
    <property type="molecule type" value="Genomic_DNA"/>
</dbReference>
<dbReference type="GO" id="GO:0003723">
    <property type="term" value="F:RNA binding"/>
    <property type="evidence" value="ECO:0007669"/>
    <property type="project" value="TreeGrafter"/>
</dbReference>
<evidence type="ECO:0000313" key="3">
    <source>
        <dbReference type="Proteomes" id="UP000780801"/>
    </source>
</evidence>
<feature type="compositionally biased region" description="Acidic residues" evidence="1">
    <location>
        <begin position="608"/>
        <end position="620"/>
    </location>
</feature>
<feature type="compositionally biased region" description="Polar residues" evidence="1">
    <location>
        <begin position="881"/>
        <end position="891"/>
    </location>
</feature>
<dbReference type="AlphaFoldDB" id="A0A9P6KGS9"/>
<keyword evidence="3" id="KW-1185">Reference proteome</keyword>
<proteinExistence type="predicted"/>
<reference evidence="2" key="1">
    <citation type="journal article" date="2020" name="Fungal Divers.">
        <title>Resolving the Mortierellaceae phylogeny through synthesis of multi-gene phylogenetics and phylogenomics.</title>
        <authorList>
            <person name="Vandepol N."/>
            <person name="Liber J."/>
            <person name="Desiro A."/>
            <person name="Na H."/>
            <person name="Kennedy M."/>
            <person name="Barry K."/>
            <person name="Grigoriev I.V."/>
            <person name="Miller A.N."/>
            <person name="O'Donnell K."/>
            <person name="Stajich J.E."/>
            <person name="Bonito G."/>
        </authorList>
    </citation>
    <scope>NUCLEOTIDE SEQUENCE</scope>
    <source>
        <strain evidence="2">KOD1015</strain>
    </source>
</reference>
<sequence length="920" mass="100034">MPITVEEPFLLKSFSSVIEQQKQKQQRSHAVHCAPEEAESFAARNSENSSLLVVAAQDQGIQLYNTVDQKCVLSYSTPPGYSFAGAPQTLSISPKLRNVYVVVAKGADIPSKDECKVVWMWRDESSTPSTTETDDNSMAIDDTVKASGAKKIAHTFERPIHQLFVSPLIPKRVVLVNADSSITLATSDLGEVIDTNTPFSTPAHPKTKSSKSSSARQSSSGTTLWTKAFNSSDSWIPASTLPSNTLVVVSVVNVDAKSSKAVFSYVTEGHKGISVLGHIDLDVDTTSGSVFAFDPKIGQFSVLSAAGQLKTFYIDIANNGMSIRETLGLSVTDYVTPTETKKGSKSTTKGSGMNGSAEVAALGNNYLAVVGSLQSNGKSDYNLTIWDLKYGTLQAKQSLQGSYVAGQTTCQLTLLPNSMLAIVISDIQRSTIKTDLFISSFYCEPMSLLGAMGRMKATDAFGISDSTPVASASEAHILTELKSATRTSTVESFEELFFGYVKQQSENMRLESLKATKISNRQATSTPNGQADSAKMEGIEADSTKLDDQAHETDRKSKSSKSKKTKAKQSEEKMQTDDVSSESSSDEDEQDNDAALSAEEGSDKESGVDDDQEDELDDEQTTQKMHKGKRAHAGHGPDPQPELSHHFVCTVIGRCFGRLKNGQPDMSFWPREVMLFMIKNQLVGNSNPGAGQQGADMIATLKHVIGLHKTGIPTMESMANGSDMVPTPHPRTPEAASSVVPSIRRFLYLAMAAPRNEMFLQQALKRLKVEELAIILEILKEWICVWDERGGIGHNQRPGKKQLQGGLPGYGLVIEFTTLVLDVHFPSIILSPHLHGILRTIQSSIKQEAKVSNLVEQTLRGPLSLYARKHHENTHRRQGTRKSLSALGNTTAGAAAADKRRRRRWEGGEGIPDYAVEIIH</sequence>
<comment type="caution">
    <text evidence="2">The sequence shown here is derived from an EMBL/GenBank/DDBJ whole genome shotgun (WGS) entry which is preliminary data.</text>
</comment>
<evidence type="ECO:0000256" key="1">
    <source>
        <dbReference type="SAM" id="MobiDB-lite"/>
    </source>
</evidence>
<protein>
    <submittedName>
        <fullName evidence="2">Uncharacterized protein</fullName>
    </submittedName>
</protein>
<dbReference type="PANTHER" id="PTHR15633">
    <property type="entry name" value="NUCLEOLAR PROTEIN 11"/>
    <property type="match status" value="1"/>
</dbReference>
<name>A0A9P6KGS9_9FUNG</name>
<dbReference type="GO" id="GO:0005730">
    <property type="term" value="C:nucleolus"/>
    <property type="evidence" value="ECO:0007669"/>
    <property type="project" value="TreeGrafter"/>
</dbReference>
<feature type="region of interest" description="Disordered" evidence="1">
    <location>
        <begin position="542"/>
        <end position="642"/>
    </location>
</feature>
<feature type="region of interest" description="Disordered" evidence="1">
    <location>
        <begin position="869"/>
        <end position="904"/>
    </location>
</feature>
<feature type="region of interest" description="Disordered" evidence="1">
    <location>
        <begin position="196"/>
        <end position="219"/>
    </location>
</feature>
<feature type="compositionally biased region" description="Basic residues" evidence="1">
    <location>
        <begin position="624"/>
        <end position="633"/>
    </location>
</feature>
<feature type="compositionally biased region" description="Basic and acidic residues" evidence="1">
    <location>
        <begin position="542"/>
        <end position="557"/>
    </location>
</feature>
<feature type="compositionally biased region" description="Basic residues" evidence="1">
    <location>
        <begin position="558"/>
        <end position="567"/>
    </location>
</feature>
<organism evidence="2 3">
    <name type="scientific">Lunasporangiospora selenospora</name>
    <dbReference type="NCBI Taxonomy" id="979761"/>
    <lineage>
        <taxon>Eukaryota</taxon>
        <taxon>Fungi</taxon>
        <taxon>Fungi incertae sedis</taxon>
        <taxon>Mucoromycota</taxon>
        <taxon>Mortierellomycotina</taxon>
        <taxon>Mortierellomycetes</taxon>
        <taxon>Mortierellales</taxon>
        <taxon>Mortierellaceae</taxon>
        <taxon>Lunasporangiospora</taxon>
    </lineage>
</organism>
<dbReference type="OrthoDB" id="4349954at2759"/>
<dbReference type="SUPFAM" id="SSF50998">
    <property type="entry name" value="Quinoprotein alcohol dehydrogenase-like"/>
    <property type="match status" value="1"/>
</dbReference>